<dbReference type="Proteomes" id="UP000380386">
    <property type="component" value="Unassembled WGS sequence"/>
</dbReference>
<sequence length="227" mass="25364">MPTYDGSTKIGKIYYGENSVGKEYVGNDLTYSGMLAVGTVLKPLTISIQNDKYGVGIGSTFTFDKIKTDLSNIPNGIKLNWHRTFPYEFINNDFEATHINDETIKIYDDVTKTSSICYIHSEDLLMMPSSVLIKDLKDSDGIFTGTIINKTDTTTTSITPYWVWIGHNQEIVDPTIHPSNFNNINFSISPLSSENDKGVNVIFSNNFAMQGTMKNTVIPLIDSIEVY</sequence>
<accession>A0A5P0ZGJ4</accession>
<evidence type="ECO:0000313" key="2">
    <source>
        <dbReference type="Proteomes" id="UP000380386"/>
    </source>
</evidence>
<proteinExistence type="predicted"/>
<evidence type="ECO:0000313" key="1">
    <source>
        <dbReference type="EMBL" id="MQS52180.1"/>
    </source>
</evidence>
<organism evidence="1 2">
    <name type="scientific">Companilactobacillus mishanensis</name>
    <dbReference type="NCBI Taxonomy" id="2486008"/>
    <lineage>
        <taxon>Bacteria</taxon>
        <taxon>Bacillati</taxon>
        <taxon>Bacillota</taxon>
        <taxon>Bacilli</taxon>
        <taxon>Lactobacillales</taxon>
        <taxon>Lactobacillaceae</taxon>
        <taxon>Companilactobacillus</taxon>
    </lineage>
</organism>
<dbReference type="RefSeq" id="WP_153382581.1">
    <property type="nucleotide sequence ID" value="NZ_VDFM01000003.1"/>
</dbReference>
<gene>
    <name evidence="1" type="ORF">FHL02_04000</name>
</gene>
<comment type="caution">
    <text evidence="1">The sequence shown here is derived from an EMBL/GenBank/DDBJ whole genome shotgun (WGS) entry which is preliminary data.</text>
</comment>
<dbReference type="AlphaFoldDB" id="A0A5P0ZGJ4"/>
<protein>
    <submittedName>
        <fullName evidence="1">Uncharacterized protein</fullName>
    </submittedName>
</protein>
<dbReference type="EMBL" id="VDFM01000003">
    <property type="protein sequence ID" value="MQS52180.1"/>
    <property type="molecule type" value="Genomic_DNA"/>
</dbReference>
<name>A0A5P0ZGJ4_9LACO</name>
<reference evidence="1 2" key="1">
    <citation type="journal article" date="2019" name="Syst. Appl. Microbiol.">
        <title>Polyphasic characterization of two novel Lactobacillus spp. isolated from blown salami packages: Description of Lactobacillus halodurans sp. nov. and Lactobacillus salsicarnum sp. nov.</title>
        <authorList>
            <person name="Schuster J.A."/>
            <person name="Klingl A."/>
            <person name="Vogel R.F."/>
            <person name="Ehrmann M.A."/>
        </authorList>
    </citation>
    <scope>NUCLEOTIDE SEQUENCE [LARGE SCALE GENOMIC DNA]</scope>
    <source>
        <strain evidence="1 2">TMW 1.2118</strain>
    </source>
</reference>